<dbReference type="RefSeq" id="WP_255229183.1">
    <property type="nucleotide sequence ID" value="NZ_JAJEKE010000026.1"/>
</dbReference>
<dbReference type="EMBL" id="JAJEKE010000026">
    <property type="protein sequence ID" value="MCQ1531627.1"/>
    <property type="molecule type" value="Genomic_DNA"/>
</dbReference>
<dbReference type="Pfam" id="PF13185">
    <property type="entry name" value="GAF_2"/>
    <property type="match status" value="1"/>
</dbReference>
<dbReference type="Pfam" id="PF13487">
    <property type="entry name" value="HD_5"/>
    <property type="match status" value="1"/>
</dbReference>
<organism evidence="3 4">
    <name type="scientific">Lutispora saccharofermentans</name>
    <dbReference type="NCBI Taxonomy" id="3024236"/>
    <lineage>
        <taxon>Bacteria</taxon>
        <taxon>Bacillati</taxon>
        <taxon>Bacillota</taxon>
        <taxon>Clostridia</taxon>
        <taxon>Lutisporales</taxon>
        <taxon>Lutisporaceae</taxon>
        <taxon>Lutispora</taxon>
    </lineage>
</organism>
<gene>
    <name evidence="3" type="ORF">LJD61_19100</name>
</gene>
<dbReference type="PANTHER" id="PTHR45228">
    <property type="entry name" value="CYCLIC DI-GMP PHOSPHODIESTERASE TM_0186-RELATED"/>
    <property type="match status" value="1"/>
</dbReference>
<evidence type="ECO:0000256" key="1">
    <source>
        <dbReference type="SAM" id="Phobius"/>
    </source>
</evidence>
<keyword evidence="1" id="KW-1133">Transmembrane helix</keyword>
<dbReference type="InterPro" id="IPR003018">
    <property type="entry name" value="GAF"/>
</dbReference>
<accession>A0ABT1NK26</accession>
<dbReference type="PANTHER" id="PTHR45228:SF5">
    <property type="entry name" value="CYCLIC DI-GMP PHOSPHODIESTERASE VC_1348-RELATED"/>
    <property type="match status" value="1"/>
</dbReference>
<dbReference type="SUPFAM" id="SSF55781">
    <property type="entry name" value="GAF domain-like"/>
    <property type="match status" value="1"/>
</dbReference>
<feature type="transmembrane region" description="Helical" evidence="1">
    <location>
        <begin position="199"/>
        <end position="223"/>
    </location>
</feature>
<dbReference type="InterPro" id="IPR003607">
    <property type="entry name" value="HD/PDEase_dom"/>
</dbReference>
<dbReference type="Proteomes" id="UP001651880">
    <property type="component" value="Unassembled WGS sequence"/>
</dbReference>
<dbReference type="SMART" id="SM00471">
    <property type="entry name" value="HDc"/>
    <property type="match status" value="1"/>
</dbReference>
<dbReference type="SUPFAM" id="SSF109604">
    <property type="entry name" value="HD-domain/PDEase-like"/>
    <property type="match status" value="1"/>
</dbReference>
<keyword evidence="1" id="KW-0812">Transmembrane</keyword>
<sequence length="653" mass="73656">MPAKSTSFIKLMSKKIIVMITLICLLMLFLMMIIFFMNQSSKDEYVLIDVFGRQRMLTQQLSKDANRKYAILQSLRNGSLIETDEALNDRTLLLNNSLAKAHNEFSNTLSSLRTGYLEKGDISINLKNSIDKMGSIIEITDDAWDGFSQAVREVIGSKQVDKQTAEALIYINTHEEQLLQYSDEITQGLINLHKKNANLIIMIAFGLFTALLISLLVLIFQLYKYIVIPLNELYIGINNIGSLKKSAGISIPTKNELTPVIKEVDEAFGKLNKLIELIENINHDTSFEGILKYIYTSFSEFIPYSHIGIALLKDNGKAVEASYGISDPALDGLPKKLVGIKARLDETSLKGIVTKGIPRVINDLEEYTKNSNALYNKILLESGIRASITLPLKLNNKPVGIIFFSSTVKNTYKQHHIAFLETLSSSIAISLNKNIFIDELLYSTVLALAKMAESRDEDTGDHLDRMKQYAAKLTEFLLEDDVYSDEISVSFIKEIERFSPMHDIGKVAIRDEILLKPGRLTHEEFADMKKHTIYGAEVLRTAEENMAKQNRGLFKTGIEIAEGHHEKWDGTGYPYSKSGSDIPLSARIVAVADVFDALTSKRPYKEAFSFEESFNMIIDGKGKHFDPYIVDSFIKHKGEIFEVYNNFKDIDQK</sequence>
<dbReference type="PROSITE" id="PS51832">
    <property type="entry name" value="HD_GYP"/>
    <property type="match status" value="1"/>
</dbReference>
<proteinExistence type="predicted"/>
<dbReference type="Gene3D" id="3.30.450.40">
    <property type="match status" value="1"/>
</dbReference>
<evidence type="ECO:0000313" key="4">
    <source>
        <dbReference type="Proteomes" id="UP001651880"/>
    </source>
</evidence>
<dbReference type="Gene3D" id="1.10.3210.10">
    <property type="entry name" value="Hypothetical protein af1432"/>
    <property type="match status" value="1"/>
</dbReference>
<dbReference type="CDD" id="cd00077">
    <property type="entry name" value="HDc"/>
    <property type="match status" value="1"/>
</dbReference>
<feature type="domain" description="HD-GYP" evidence="2">
    <location>
        <begin position="437"/>
        <end position="649"/>
    </location>
</feature>
<keyword evidence="4" id="KW-1185">Reference proteome</keyword>
<reference evidence="3 4" key="1">
    <citation type="submission" date="2021-10" db="EMBL/GenBank/DDBJ databases">
        <title>Lutispora strain m25 sp. nov., a thermophilic, non-spore-forming bacterium isolated from a lab-scale methanogenic bioreactor digesting anaerobic sludge.</title>
        <authorList>
            <person name="El Houari A."/>
            <person name="Mcdonald J."/>
        </authorList>
    </citation>
    <scope>NUCLEOTIDE SEQUENCE [LARGE SCALE GENOMIC DNA]</scope>
    <source>
        <strain evidence="4">m25</strain>
    </source>
</reference>
<dbReference type="InterPro" id="IPR029016">
    <property type="entry name" value="GAF-like_dom_sf"/>
</dbReference>
<evidence type="ECO:0000313" key="3">
    <source>
        <dbReference type="EMBL" id="MCQ1531627.1"/>
    </source>
</evidence>
<dbReference type="InterPro" id="IPR052020">
    <property type="entry name" value="Cyclic_di-GMP/3'3'-cGAMP_PDE"/>
</dbReference>
<feature type="transmembrane region" description="Helical" evidence="1">
    <location>
        <begin position="16"/>
        <end position="37"/>
    </location>
</feature>
<comment type="caution">
    <text evidence="3">The sequence shown here is derived from an EMBL/GenBank/DDBJ whole genome shotgun (WGS) entry which is preliminary data.</text>
</comment>
<name>A0ABT1NK26_9FIRM</name>
<evidence type="ECO:0000259" key="2">
    <source>
        <dbReference type="PROSITE" id="PS51832"/>
    </source>
</evidence>
<keyword evidence="1" id="KW-0472">Membrane</keyword>
<dbReference type="InterPro" id="IPR037522">
    <property type="entry name" value="HD_GYP_dom"/>
</dbReference>
<protein>
    <submittedName>
        <fullName evidence="3">HD domain-containing protein</fullName>
    </submittedName>
</protein>